<protein>
    <recommendedName>
        <fullName evidence="3">Beta-lactamase-related domain-containing protein</fullName>
    </recommendedName>
</protein>
<dbReference type="EMBL" id="JAUSRV010000024">
    <property type="protein sequence ID" value="MDP9975198.1"/>
    <property type="molecule type" value="Genomic_DNA"/>
</dbReference>
<dbReference type="Proteomes" id="UP001224845">
    <property type="component" value="Unassembled WGS sequence"/>
</dbReference>
<gene>
    <name evidence="1" type="ORF">J2W39_006486</name>
</gene>
<accession>A0AAW8EQ64</accession>
<reference evidence="1" key="1">
    <citation type="submission" date="2023-07" db="EMBL/GenBank/DDBJ databases">
        <title>Sorghum-associated microbial communities from plants grown in Nebraska, USA.</title>
        <authorList>
            <person name="Schachtman D."/>
        </authorList>
    </citation>
    <scope>NUCLEOTIDE SEQUENCE</scope>
    <source>
        <strain evidence="1">DS3315</strain>
    </source>
</reference>
<organism evidence="1 2">
    <name type="scientific">Variovorax paradoxus</name>
    <dbReference type="NCBI Taxonomy" id="34073"/>
    <lineage>
        <taxon>Bacteria</taxon>
        <taxon>Pseudomonadati</taxon>
        <taxon>Pseudomonadota</taxon>
        <taxon>Betaproteobacteria</taxon>
        <taxon>Burkholderiales</taxon>
        <taxon>Comamonadaceae</taxon>
        <taxon>Variovorax</taxon>
    </lineage>
</organism>
<dbReference type="InterPro" id="IPR012338">
    <property type="entry name" value="Beta-lactam/transpept-like"/>
</dbReference>
<evidence type="ECO:0000313" key="1">
    <source>
        <dbReference type="EMBL" id="MDP9975198.1"/>
    </source>
</evidence>
<evidence type="ECO:0008006" key="3">
    <source>
        <dbReference type="Google" id="ProtNLM"/>
    </source>
</evidence>
<dbReference type="RefSeq" id="WP_307597161.1">
    <property type="nucleotide sequence ID" value="NZ_JAUSRV010000024.1"/>
</dbReference>
<comment type="caution">
    <text evidence="1">The sequence shown here is derived from an EMBL/GenBank/DDBJ whole genome shotgun (WGS) entry which is preliminary data.</text>
</comment>
<dbReference type="SUPFAM" id="SSF56601">
    <property type="entry name" value="beta-lactamase/transpeptidase-like"/>
    <property type="match status" value="1"/>
</dbReference>
<evidence type="ECO:0000313" key="2">
    <source>
        <dbReference type="Proteomes" id="UP001224845"/>
    </source>
</evidence>
<name>A0AAW8EQ64_VARPD</name>
<dbReference type="AlphaFoldDB" id="A0AAW8EQ64"/>
<dbReference type="PROSITE" id="PS51257">
    <property type="entry name" value="PROKAR_LIPOPROTEIN"/>
    <property type="match status" value="1"/>
</dbReference>
<sequence>MDQGVQKKSFVLSRGLHAAPSVLLMAAAMLVAACGGGGGGGSGGAVLPIAGIPPANGGVTPPDNGNSDGYPHALESIGTVRQIYDGALSPELAVNTYRNIDRLFPTRTVEPGGTPSALPAAAARLTQVNFTVGAARYSLADFMSVNRVAGLLILKDGRIVHETYQYGNTQRTRWMSMSVAKSITSTLNRCSREGRLHCQHR</sequence>
<dbReference type="Gene3D" id="3.40.710.10">
    <property type="entry name" value="DD-peptidase/beta-lactamase superfamily"/>
    <property type="match status" value="1"/>
</dbReference>
<proteinExistence type="predicted"/>